<dbReference type="EMBL" id="MSFL01000049">
    <property type="protein sequence ID" value="PWY65693.1"/>
    <property type="molecule type" value="Genomic_DNA"/>
</dbReference>
<dbReference type="OrthoDB" id="5427059at2759"/>
<sequence length="436" mass="51639">MMSQATLEGLPVELHICVLFSIPDLVSVRSLILASPIYHEAYRLVRHELLKEHLRRYYDGLIEIQDAIAAVRSRGLYANTASNKPKIIALLDAWRRSDEIRRLRLSPHGILPEQPSDVNETIKLLQLHKMANFILDDYSKTANCPEWMDGDRWKNEILPLSLSITEKRRFFRAFYRLQIYGNIFGAIERAVDSEWSLEDNSWHDGDNKNKAFSPEEAWRLLFSTMAPWEVEEFGCFWKHCFNRYNQPYSEVCENLQQFGVMFFSDIPEDQRPPDISHYDDVDDVAMNESECRETLVSKGPALLCKVLREAQPLARRDLILVNASGHRTHFYDYWPRPNFEPGALPLLYPADKFNFKTDRDGFKKLLETLPPWERPNLAWERRWFRDDNQYREVFLDMFNYAPENKHWEWGYAFWDDERAIEWKAPMLDDIYPGYDH</sequence>
<comment type="caution">
    <text evidence="1">The sequence shown here is derived from an EMBL/GenBank/DDBJ whole genome shotgun (WGS) entry which is preliminary data.</text>
</comment>
<evidence type="ECO:0000313" key="1">
    <source>
        <dbReference type="EMBL" id="PWY65693.1"/>
    </source>
</evidence>
<organism evidence="1 2">
    <name type="scientific">Aspergillus heteromorphus CBS 117.55</name>
    <dbReference type="NCBI Taxonomy" id="1448321"/>
    <lineage>
        <taxon>Eukaryota</taxon>
        <taxon>Fungi</taxon>
        <taxon>Dikarya</taxon>
        <taxon>Ascomycota</taxon>
        <taxon>Pezizomycotina</taxon>
        <taxon>Eurotiomycetes</taxon>
        <taxon>Eurotiomycetidae</taxon>
        <taxon>Eurotiales</taxon>
        <taxon>Aspergillaceae</taxon>
        <taxon>Aspergillus</taxon>
        <taxon>Aspergillus subgen. Circumdati</taxon>
    </lineage>
</organism>
<dbReference type="RefSeq" id="XP_025394582.1">
    <property type="nucleotide sequence ID" value="XM_025541533.1"/>
</dbReference>
<protein>
    <submittedName>
        <fullName evidence="1">Uncharacterized protein</fullName>
    </submittedName>
</protein>
<name>A0A317UUI7_9EURO</name>
<dbReference type="VEuPathDB" id="FungiDB:BO70DRAFT_346198"/>
<accession>A0A317UUI7</accession>
<gene>
    <name evidence="1" type="ORF">BO70DRAFT_346198</name>
</gene>
<dbReference type="GeneID" id="37063770"/>
<dbReference type="Proteomes" id="UP000247233">
    <property type="component" value="Unassembled WGS sequence"/>
</dbReference>
<reference evidence="1 2" key="1">
    <citation type="submission" date="2016-12" db="EMBL/GenBank/DDBJ databases">
        <title>The genomes of Aspergillus section Nigri reveals drivers in fungal speciation.</title>
        <authorList>
            <consortium name="DOE Joint Genome Institute"/>
            <person name="Vesth T.C."/>
            <person name="Nybo J."/>
            <person name="Theobald S."/>
            <person name="Brandl J."/>
            <person name="Frisvad J.C."/>
            <person name="Nielsen K.F."/>
            <person name="Lyhne E.K."/>
            <person name="Kogle M.E."/>
            <person name="Kuo A."/>
            <person name="Riley R."/>
            <person name="Clum A."/>
            <person name="Nolan M."/>
            <person name="Lipzen A."/>
            <person name="Salamov A."/>
            <person name="Henrissat B."/>
            <person name="Wiebenga A."/>
            <person name="De Vries R.P."/>
            <person name="Grigoriev I.V."/>
            <person name="Mortensen U.H."/>
            <person name="Andersen M.R."/>
            <person name="Baker S.E."/>
        </authorList>
    </citation>
    <scope>NUCLEOTIDE SEQUENCE [LARGE SCALE GENOMIC DNA]</scope>
    <source>
        <strain evidence="1 2">CBS 117.55</strain>
    </source>
</reference>
<keyword evidence="2" id="KW-1185">Reference proteome</keyword>
<evidence type="ECO:0000313" key="2">
    <source>
        <dbReference type="Proteomes" id="UP000247233"/>
    </source>
</evidence>
<dbReference type="AlphaFoldDB" id="A0A317UUI7"/>
<proteinExistence type="predicted"/>